<dbReference type="Gene3D" id="1.10.420.10">
    <property type="entry name" value="Peroxidase, domain 2"/>
    <property type="match status" value="1"/>
</dbReference>
<keyword evidence="10" id="KW-0106">Calcium</keyword>
<evidence type="ECO:0000256" key="12">
    <source>
        <dbReference type="RuleBase" id="RU004241"/>
    </source>
</evidence>
<dbReference type="PROSITE" id="PS50873">
    <property type="entry name" value="PEROXIDASE_4"/>
    <property type="match status" value="1"/>
</dbReference>
<dbReference type="Gene3D" id="1.10.520.10">
    <property type="match status" value="1"/>
</dbReference>
<feature type="signal peptide" evidence="13">
    <location>
        <begin position="1"/>
        <end position="27"/>
    </location>
</feature>
<keyword evidence="8" id="KW-0408">Iron</keyword>
<dbReference type="InterPro" id="IPR010255">
    <property type="entry name" value="Haem_peroxidase_sf"/>
</dbReference>
<dbReference type="PANTHER" id="PTHR31388:SF247">
    <property type="entry name" value="PEROXIDASE"/>
    <property type="match status" value="1"/>
</dbReference>
<protein>
    <recommendedName>
        <fullName evidence="3">peroxidase</fullName>
        <ecNumber evidence="3">1.11.1.7</ecNumber>
    </recommendedName>
</protein>
<dbReference type="PANTHER" id="PTHR31388">
    <property type="entry name" value="PEROXIDASE 72-RELATED"/>
    <property type="match status" value="1"/>
</dbReference>
<evidence type="ECO:0000256" key="13">
    <source>
        <dbReference type="SAM" id="SignalP"/>
    </source>
</evidence>
<evidence type="ECO:0000256" key="4">
    <source>
        <dbReference type="ARBA" id="ARBA00022559"/>
    </source>
</evidence>
<keyword evidence="5" id="KW-0349">Heme</keyword>
<evidence type="ECO:0000256" key="10">
    <source>
        <dbReference type="PIRSR" id="PIRSR600823-3"/>
    </source>
</evidence>
<keyword evidence="13" id="KW-0732">Signal</keyword>
<organism evidence="15 16">
    <name type="scientific">Ficus carica</name>
    <name type="common">Common fig</name>
    <dbReference type="NCBI Taxonomy" id="3494"/>
    <lineage>
        <taxon>Eukaryota</taxon>
        <taxon>Viridiplantae</taxon>
        <taxon>Streptophyta</taxon>
        <taxon>Embryophyta</taxon>
        <taxon>Tracheophyta</taxon>
        <taxon>Spermatophyta</taxon>
        <taxon>Magnoliopsida</taxon>
        <taxon>eudicotyledons</taxon>
        <taxon>Gunneridae</taxon>
        <taxon>Pentapetalae</taxon>
        <taxon>rosids</taxon>
        <taxon>fabids</taxon>
        <taxon>Rosales</taxon>
        <taxon>Moraceae</taxon>
        <taxon>Ficeae</taxon>
        <taxon>Ficus</taxon>
    </lineage>
</organism>
<feature type="binding site" evidence="10">
    <location>
        <position position="57"/>
    </location>
    <ligand>
        <name>Ca(2+)</name>
        <dbReference type="ChEBI" id="CHEBI:29108"/>
        <label>1</label>
    </ligand>
</feature>
<dbReference type="EC" id="1.11.1.7" evidence="3"/>
<evidence type="ECO:0000256" key="11">
    <source>
        <dbReference type="PIRSR" id="PIRSR600823-5"/>
    </source>
</evidence>
<evidence type="ECO:0000256" key="5">
    <source>
        <dbReference type="ARBA" id="ARBA00022617"/>
    </source>
</evidence>
<dbReference type="PRINTS" id="PR00461">
    <property type="entry name" value="PLPEROXIDASE"/>
</dbReference>
<feature type="binding site" evidence="9">
    <location>
        <position position="144"/>
    </location>
    <ligand>
        <name>substrate</name>
    </ligand>
</feature>
<reference evidence="15" key="1">
    <citation type="submission" date="2023-07" db="EMBL/GenBank/DDBJ databases">
        <title>draft genome sequence of fig (Ficus carica).</title>
        <authorList>
            <person name="Takahashi T."/>
            <person name="Nishimura K."/>
        </authorList>
    </citation>
    <scope>NUCLEOTIDE SEQUENCE</scope>
</reference>
<comment type="catalytic activity">
    <reaction evidence="1">
        <text>2 a phenolic donor + H2O2 = 2 a phenolic radical donor + 2 H2O</text>
        <dbReference type="Rhea" id="RHEA:56136"/>
        <dbReference type="ChEBI" id="CHEBI:15377"/>
        <dbReference type="ChEBI" id="CHEBI:16240"/>
        <dbReference type="ChEBI" id="CHEBI:139520"/>
        <dbReference type="ChEBI" id="CHEBI:139521"/>
        <dbReference type="EC" id="1.11.1.7"/>
    </reaction>
</comment>
<sequence length="181" mass="18996">MAFFSSFSRNLGILLFLFSLIIALTSAQLSANFYSSSCPNALSTIKLAVKSAGCDASILLDDTANFTGEKNARPNANSVRGYEVIDNIKKQLESSCPGVVSCADIVAVAARDSVVELGGPSWTVRLGRRDSTTASQSAANSNIPAPTLNLAGLISAFSNKGFTAKELVALSGLYRSTHPNK</sequence>
<keyword evidence="11" id="KW-1015">Disulfide bond</keyword>
<proteinExistence type="inferred from homology"/>
<evidence type="ECO:0000256" key="8">
    <source>
        <dbReference type="ARBA" id="ARBA00023004"/>
    </source>
</evidence>
<keyword evidence="6 10" id="KW-0479">Metal-binding</keyword>
<dbReference type="GO" id="GO:0046872">
    <property type="term" value="F:metal ion binding"/>
    <property type="evidence" value="ECO:0007669"/>
    <property type="project" value="UniProtKB-KW"/>
</dbReference>
<dbReference type="Pfam" id="PF00141">
    <property type="entry name" value="peroxidase"/>
    <property type="match status" value="1"/>
</dbReference>
<dbReference type="EMBL" id="BTGU01000167">
    <property type="protein sequence ID" value="GMN64080.1"/>
    <property type="molecule type" value="Genomic_DNA"/>
</dbReference>
<gene>
    <name evidence="15" type="ORF">TIFTF001_033147</name>
</gene>
<comment type="cofactor">
    <cofactor evidence="2">
        <name>heme b</name>
        <dbReference type="ChEBI" id="CHEBI:60344"/>
    </cofactor>
</comment>
<dbReference type="AlphaFoldDB" id="A0AA88DXY0"/>
<feature type="domain" description="Plant heme peroxidase family profile" evidence="14">
    <location>
        <begin position="53"/>
        <end position="181"/>
    </location>
</feature>
<dbReference type="GO" id="GO:0020037">
    <property type="term" value="F:heme binding"/>
    <property type="evidence" value="ECO:0007669"/>
    <property type="project" value="InterPro"/>
</dbReference>
<dbReference type="GO" id="GO:0140825">
    <property type="term" value="F:lactoperoxidase activity"/>
    <property type="evidence" value="ECO:0007669"/>
    <property type="project" value="UniProtKB-EC"/>
</dbReference>
<evidence type="ECO:0000313" key="15">
    <source>
        <dbReference type="EMBL" id="GMN64080.1"/>
    </source>
</evidence>
<evidence type="ECO:0000313" key="16">
    <source>
        <dbReference type="Proteomes" id="UP001187192"/>
    </source>
</evidence>
<dbReference type="Proteomes" id="UP001187192">
    <property type="component" value="Unassembled WGS sequence"/>
</dbReference>
<feature type="binding site" evidence="10">
    <location>
        <position position="55"/>
    </location>
    <ligand>
        <name>Ca(2+)</name>
        <dbReference type="ChEBI" id="CHEBI:29108"/>
        <label>1</label>
    </ligand>
</feature>
<feature type="binding site" evidence="10">
    <location>
        <position position="69"/>
    </location>
    <ligand>
        <name>Ca(2+)</name>
        <dbReference type="ChEBI" id="CHEBI:29108"/>
        <label>1</label>
    </ligand>
</feature>
<accession>A0AA88DXY0</accession>
<dbReference type="InterPro" id="IPR000823">
    <property type="entry name" value="Peroxidase_pln"/>
</dbReference>
<evidence type="ECO:0000256" key="2">
    <source>
        <dbReference type="ARBA" id="ARBA00001970"/>
    </source>
</evidence>
<comment type="caution">
    <text evidence="15">The sequence shown here is derived from an EMBL/GenBank/DDBJ whole genome shotgun (WGS) entry which is preliminary data.</text>
</comment>
<keyword evidence="7" id="KW-0560">Oxidoreductase</keyword>
<evidence type="ECO:0000256" key="7">
    <source>
        <dbReference type="ARBA" id="ARBA00023002"/>
    </source>
</evidence>
<evidence type="ECO:0000256" key="6">
    <source>
        <dbReference type="ARBA" id="ARBA00022723"/>
    </source>
</evidence>
<comment type="cofactor">
    <cofactor evidence="10">
        <name>Ca(2+)</name>
        <dbReference type="ChEBI" id="CHEBI:29108"/>
    </cofactor>
    <text evidence="10">Binds 2 calcium ions per subunit.</text>
</comment>
<dbReference type="SUPFAM" id="SSF48113">
    <property type="entry name" value="Heme-dependent peroxidases"/>
    <property type="match status" value="1"/>
</dbReference>
<feature type="chain" id="PRO_5041743991" description="peroxidase" evidence="13">
    <location>
        <begin position="28"/>
        <end position="181"/>
    </location>
</feature>
<dbReference type="GO" id="GO:0006979">
    <property type="term" value="P:response to oxidative stress"/>
    <property type="evidence" value="ECO:0007669"/>
    <property type="project" value="InterPro"/>
</dbReference>
<feature type="disulfide bond" evidence="11">
    <location>
        <begin position="38"/>
        <end position="96"/>
    </location>
</feature>
<dbReference type="PRINTS" id="PR00458">
    <property type="entry name" value="PEROXIDASE"/>
</dbReference>
<keyword evidence="16" id="KW-1185">Reference proteome</keyword>
<feature type="binding site" evidence="10">
    <location>
        <position position="53"/>
    </location>
    <ligand>
        <name>Ca(2+)</name>
        <dbReference type="ChEBI" id="CHEBI:29108"/>
        <label>1</label>
    </ligand>
</feature>
<comment type="similarity">
    <text evidence="12">Belongs to the peroxidase family.</text>
</comment>
<evidence type="ECO:0000256" key="9">
    <source>
        <dbReference type="PIRSR" id="PIRSR600823-2"/>
    </source>
</evidence>
<dbReference type="InterPro" id="IPR002016">
    <property type="entry name" value="Haem_peroxidase"/>
</dbReference>
<evidence type="ECO:0000256" key="1">
    <source>
        <dbReference type="ARBA" id="ARBA00000189"/>
    </source>
</evidence>
<name>A0AA88DXY0_FICCA</name>
<evidence type="ECO:0000256" key="3">
    <source>
        <dbReference type="ARBA" id="ARBA00012313"/>
    </source>
</evidence>
<keyword evidence="4" id="KW-0575">Peroxidase</keyword>
<evidence type="ECO:0000259" key="14">
    <source>
        <dbReference type="PROSITE" id="PS50873"/>
    </source>
</evidence>